<dbReference type="PANTHER" id="PTHR37168">
    <property type="entry name" value="CRISPR-ASSOCIATED EXONUCLEASE CAS4"/>
    <property type="match status" value="1"/>
</dbReference>
<dbReference type="NCBIfam" id="TIGR00372">
    <property type="entry name" value="cas4"/>
    <property type="match status" value="1"/>
</dbReference>
<keyword evidence="1 9" id="KW-0540">Nuclease</keyword>
<organism evidence="11 12">
    <name type="scientific">Ancylomarina longa</name>
    <dbReference type="NCBI Taxonomy" id="2487017"/>
    <lineage>
        <taxon>Bacteria</taxon>
        <taxon>Pseudomonadati</taxon>
        <taxon>Bacteroidota</taxon>
        <taxon>Bacteroidia</taxon>
        <taxon>Marinilabiliales</taxon>
        <taxon>Marinifilaceae</taxon>
        <taxon>Ancylomarina</taxon>
    </lineage>
</organism>
<dbReference type="GO" id="GO:0046872">
    <property type="term" value="F:metal ion binding"/>
    <property type="evidence" value="ECO:0007669"/>
    <property type="project" value="UniProtKB-KW"/>
</dbReference>
<keyword evidence="5 9" id="KW-0408">Iron</keyword>
<keyword evidence="4 9" id="KW-0269">Exonuclease</keyword>
<dbReference type="AlphaFoldDB" id="A0A434ATV3"/>
<dbReference type="Gene3D" id="3.90.320.10">
    <property type="match status" value="1"/>
</dbReference>
<evidence type="ECO:0000256" key="6">
    <source>
        <dbReference type="ARBA" id="ARBA00023014"/>
    </source>
</evidence>
<keyword evidence="2 9" id="KW-0479">Metal-binding</keyword>
<sequence length="170" mass="20361">MQITGTLISYYFYCHRRMWLHANDIKFEDNSEDVAMGVLIEKTSYQQRSSKYEQVEIGPIKIDFYDTKNKIIHEVKKSSKFHETHIWQIKYYIYILELKGIDDVTGVLEYPKERKTEDVFLSTPDRERIKEFLVEIDQIIHANKCPEAINKPRCKKCSYYDFCYSSESEE</sequence>
<evidence type="ECO:0000256" key="2">
    <source>
        <dbReference type="ARBA" id="ARBA00022723"/>
    </source>
</evidence>
<evidence type="ECO:0000256" key="5">
    <source>
        <dbReference type="ARBA" id="ARBA00023004"/>
    </source>
</evidence>
<dbReference type="PANTHER" id="PTHR37168:SF1">
    <property type="entry name" value="CRISPR-ASSOCIATED EXONUCLEASE CAS4"/>
    <property type="match status" value="1"/>
</dbReference>
<dbReference type="Pfam" id="PF01930">
    <property type="entry name" value="Cas_Cas4"/>
    <property type="match status" value="1"/>
</dbReference>
<dbReference type="EC" id="3.1.12.1" evidence="9"/>
<dbReference type="EMBL" id="RJJX01000015">
    <property type="protein sequence ID" value="RUT77768.1"/>
    <property type="molecule type" value="Genomic_DNA"/>
</dbReference>
<protein>
    <recommendedName>
        <fullName evidence="9">CRISPR-associated exonuclease Cas4</fullName>
        <ecNumber evidence="9">3.1.12.1</ecNumber>
    </recommendedName>
</protein>
<evidence type="ECO:0000259" key="10">
    <source>
        <dbReference type="Pfam" id="PF01930"/>
    </source>
</evidence>
<accession>A0A434ATV3</accession>
<evidence type="ECO:0000256" key="8">
    <source>
        <dbReference type="ARBA" id="ARBA00023211"/>
    </source>
</evidence>
<dbReference type="GO" id="GO:0051607">
    <property type="term" value="P:defense response to virus"/>
    <property type="evidence" value="ECO:0007669"/>
    <property type="project" value="UniProtKB-KW"/>
</dbReference>
<evidence type="ECO:0000256" key="4">
    <source>
        <dbReference type="ARBA" id="ARBA00022839"/>
    </source>
</evidence>
<evidence type="ECO:0000256" key="7">
    <source>
        <dbReference type="ARBA" id="ARBA00023118"/>
    </source>
</evidence>
<feature type="domain" description="DUF83" evidence="10">
    <location>
        <begin position="4"/>
        <end position="164"/>
    </location>
</feature>
<keyword evidence="8 9" id="KW-0464">Manganese</keyword>
<evidence type="ECO:0000313" key="12">
    <source>
        <dbReference type="Proteomes" id="UP000282985"/>
    </source>
</evidence>
<keyword evidence="6 9" id="KW-0411">Iron-sulfur</keyword>
<dbReference type="GO" id="GO:0004527">
    <property type="term" value="F:exonuclease activity"/>
    <property type="evidence" value="ECO:0007669"/>
    <property type="project" value="UniProtKB-KW"/>
</dbReference>
<comment type="similarity">
    <text evidence="9">Belongs to the CRISPR-associated exonuclease Cas4 family.</text>
</comment>
<name>A0A434ATV3_9BACT</name>
<gene>
    <name evidence="11" type="primary">cas4</name>
    <name evidence="11" type="ORF">DLK05_11220</name>
</gene>
<comment type="caution">
    <text evidence="11">The sequence shown here is derived from an EMBL/GenBank/DDBJ whole genome shotgun (WGS) entry which is preliminary data.</text>
</comment>
<evidence type="ECO:0000256" key="3">
    <source>
        <dbReference type="ARBA" id="ARBA00022801"/>
    </source>
</evidence>
<keyword evidence="7 9" id="KW-0051">Antiviral defense</keyword>
<comment type="function">
    <text evidence="9">CRISPR (clustered regularly interspaced short palindromic repeat) is an adaptive immune system that provides protection against mobile genetic elements (viruses, transposable elements and conjugative plasmids). CRISPR clusters contain sequences complementary to antecedent mobile elements and target invading nucleic acids. CRISPR clusters are transcribed and processed into CRISPR RNA (crRNA).</text>
</comment>
<evidence type="ECO:0000256" key="9">
    <source>
        <dbReference type="RuleBase" id="RU365022"/>
    </source>
</evidence>
<comment type="cofactor">
    <cofactor evidence="9">
        <name>Mg(2+)</name>
        <dbReference type="ChEBI" id="CHEBI:18420"/>
    </cofactor>
    <cofactor evidence="9">
        <name>Mn(2+)</name>
        <dbReference type="ChEBI" id="CHEBI:29035"/>
    </cofactor>
    <text evidence="9">Mg(2+) or Mn(2+) required for ssDNA cleavage activity.</text>
</comment>
<dbReference type="InterPro" id="IPR011604">
    <property type="entry name" value="PDDEXK-like_dom_sf"/>
</dbReference>
<evidence type="ECO:0000313" key="11">
    <source>
        <dbReference type="EMBL" id="RUT77768.1"/>
    </source>
</evidence>
<dbReference type="RefSeq" id="WP_127344073.1">
    <property type="nucleotide sequence ID" value="NZ_RJJX01000015.1"/>
</dbReference>
<proteinExistence type="inferred from homology"/>
<keyword evidence="3 9" id="KW-0378">Hydrolase</keyword>
<evidence type="ECO:0000256" key="1">
    <source>
        <dbReference type="ARBA" id="ARBA00022722"/>
    </source>
</evidence>
<comment type="cofactor">
    <cofactor evidence="9">
        <name>iron-sulfur cluster</name>
        <dbReference type="ChEBI" id="CHEBI:30408"/>
    </cofactor>
</comment>
<dbReference type="InterPro" id="IPR013343">
    <property type="entry name" value="CRISPR-assoc_prot_Cas4"/>
</dbReference>
<dbReference type="InterPro" id="IPR022765">
    <property type="entry name" value="Dna2/Cas4_DUF83"/>
</dbReference>
<dbReference type="GO" id="GO:0051536">
    <property type="term" value="F:iron-sulfur cluster binding"/>
    <property type="evidence" value="ECO:0007669"/>
    <property type="project" value="UniProtKB-KW"/>
</dbReference>
<keyword evidence="12" id="KW-1185">Reference proteome</keyword>
<reference evidence="11 12" key="1">
    <citation type="submission" date="2018-11" db="EMBL/GenBank/DDBJ databases">
        <title>Parancylomarina longa gen. nov., sp. nov., isolated from sediments of southern Okinawa.</title>
        <authorList>
            <person name="Fu T."/>
        </authorList>
    </citation>
    <scope>NUCLEOTIDE SEQUENCE [LARGE SCALE GENOMIC DNA]</scope>
    <source>
        <strain evidence="11 12">T3-2 S1-C</strain>
    </source>
</reference>
<dbReference type="OrthoDB" id="9794720at2"/>
<dbReference type="Proteomes" id="UP000282985">
    <property type="component" value="Unassembled WGS sequence"/>
</dbReference>